<proteinExistence type="predicted"/>
<evidence type="ECO:0000313" key="1">
    <source>
        <dbReference type="EMBL" id="AAK75571.1"/>
    </source>
</evidence>
<dbReference type="AlphaFoldDB" id="A0A0H2UQZ9"/>
<accession>A0A0H2UQZ9</accession>
<organism evidence="1 2">
    <name type="scientific">Streptococcus pneumoniae serotype 4 (strain ATCC BAA-334 / TIGR4)</name>
    <dbReference type="NCBI Taxonomy" id="170187"/>
    <lineage>
        <taxon>Bacteria</taxon>
        <taxon>Bacillati</taxon>
        <taxon>Bacillota</taxon>
        <taxon>Bacilli</taxon>
        <taxon>Lactobacillales</taxon>
        <taxon>Streptococcaceae</taxon>
        <taxon>Streptococcus</taxon>
    </lineage>
</organism>
<reference evidence="1 2" key="1">
    <citation type="journal article" date="2001" name="Science">
        <title>Complete genome sequence of a virulent isolate of Streptococcus pneumoniae.</title>
        <authorList>
            <person name="Tettelin H."/>
            <person name="Nelson K.E."/>
            <person name="Paulsen I.T."/>
            <person name="Eisen J.A."/>
            <person name="Read T.D."/>
            <person name="Peterson S."/>
            <person name="Heidelberg J."/>
            <person name="DeBoy R.T."/>
            <person name="Haft D.H."/>
            <person name="Dodson R.J."/>
            <person name="Durkin A.S."/>
            <person name="Gwinn M."/>
            <person name="Kolonay J.F."/>
            <person name="Nelson W.C."/>
            <person name="Peterson J.D."/>
            <person name="Umayam L.A."/>
            <person name="White O."/>
            <person name="Salzberg S.L."/>
            <person name="Lewis M.R."/>
            <person name="Radune D."/>
            <person name="Holtzapple E."/>
            <person name="Khouri H."/>
            <person name="Wolf A.M."/>
            <person name="Utterback T.R."/>
            <person name="Hansen C.L."/>
            <person name="McDonald L.A."/>
            <person name="Feldblyum T.V."/>
            <person name="Angiuoli S."/>
            <person name="Dickinson T."/>
            <person name="Hickey E.K."/>
            <person name="Holt I.E."/>
            <person name="Loftus B.J."/>
            <person name="Yang F."/>
            <person name="Smith H.O."/>
            <person name="Venter J.C."/>
            <person name="Dougherty B.A."/>
            <person name="Morrison D.A."/>
            <person name="Hollingshead S.K."/>
            <person name="Fraser C.M."/>
        </authorList>
    </citation>
    <scope>NUCLEOTIDE SEQUENCE [LARGE SCALE GENOMIC DNA]</scope>
    <source>
        <strain evidence="2">ATCC BAA-334 / TIGR4</strain>
    </source>
</reference>
<dbReference type="EMBL" id="AE005672">
    <property type="protein sequence ID" value="AAK75571.1"/>
    <property type="molecule type" value="Genomic_DNA"/>
</dbReference>
<dbReference type="PaxDb" id="170187-SP_1477"/>
<protein>
    <submittedName>
        <fullName evidence="1">Uncharacterized protein</fullName>
    </submittedName>
</protein>
<keyword evidence="2" id="KW-1185">Reference proteome</keyword>
<dbReference type="EnsemblBacteria" id="AAK75571">
    <property type="protein sequence ID" value="AAK75571"/>
    <property type="gene ID" value="SP_1477"/>
</dbReference>
<dbReference type="SMR" id="A0A0H2UQZ9"/>
<gene>
    <name evidence="1" type="ordered locus">SP_1477</name>
</gene>
<dbReference type="Proteomes" id="UP000000585">
    <property type="component" value="Chromosome"/>
</dbReference>
<evidence type="ECO:0000313" key="2">
    <source>
        <dbReference type="Proteomes" id="UP000000585"/>
    </source>
</evidence>
<name>A0A0H2UQZ9_STRPN</name>
<dbReference type="KEGG" id="spn:SP_1477"/>
<dbReference type="eggNOG" id="ENOG5030N1V">
    <property type="taxonomic scope" value="Bacteria"/>
</dbReference>
<sequence length="135" mass="15896">MKERRAVDNLYLVKDDSQLATFRDFVVRNTEKLKDYQSFLKNELAVCDLPQAVIWSDFNAATQIIRESAVPTYTNNRRVVMTPDLAVWKELYLYQLMDYECSEQTQAIESHYHSLSENFLLQIVGHELAHWSDIF</sequence>